<gene>
    <name evidence="2" type="primary">vrrA</name>
    <name evidence="2" type="ORF">P9989_11500</name>
</gene>
<feature type="region of interest" description="Disordered" evidence="1">
    <location>
        <begin position="114"/>
        <end position="159"/>
    </location>
</feature>
<feature type="compositionally biased region" description="Basic and acidic residues" evidence="1">
    <location>
        <begin position="125"/>
        <end position="146"/>
    </location>
</feature>
<evidence type="ECO:0000313" key="2">
    <source>
        <dbReference type="EMBL" id="WFT73035.1"/>
    </source>
</evidence>
<organism evidence="2 3">
    <name type="scientific">Halobacillus naozhouensis</name>
    <dbReference type="NCBI Taxonomy" id="554880"/>
    <lineage>
        <taxon>Bacteria</taxon>
        <taxon>Bacillati</taxon>
        <taxon>Bacillota</taxon>
        <taxon>Bacilli</taxon>
        <taxon>Bacillales</taxon>
        <taxon>Bacillaceae</taxon>
        <taxon>Halobacillus</taxon>
    </lineage>
</organism>
<dbReference type="InterPro" id="IPR025571">
    <property type="entry name" value="YqfQ"/>
</dbReference>
<keyword evidence="3" id="KW-1185">Reference proteome</keyword>
<feature type="compositionally biased region" description="Acidic residues" evidence="1">
    <location>
        <begin position="114"/>
        <end position="124"/>
    </location>
</feature>
<name>A0ABY8ISX1_9BACI</name>
<evidence type="ECO:0000256" key="1">
    <source>
        <dbReference type="SAM" id="MobiDB-lite"/>
    </source>
</evidence>
<proteinExistence type="predicted"/>
<evidence type="ECO:0000313" key="3">
    <source>
        <dbReference type="Proteomes" id="UP001221597"/>
    </source>
</evidence>
<accession>A0ABY8ISX1</accession>
<dbReference type="RefSeq" id="WP_283075063.1">
    <property type="nucleotide sequence ID" value="NZ_CP121671.1"/>
</dbReference>
<sequence length="159" mass="17304">MFYRNPPPHGPMGWGRGYNPGYQQPQGMQKFLAPFLNRGGARSYGGASRFGGGSFMNAFPPTAAAQTAAGGGNWLGHLQGALKAVQSAAPMVQQYGPMVKNIPAMINMMKLMNESDEETDDNEDSKDLASKSKDVSVDEEKEETQTRKRQGTSQPKLYI</sequence>
<dbReference type="EMBL" id="CP121671">
    <property type="protein sequence ID" value="WFT73035.1"/>
    <property type="molecule type" value="Genomic_DNA"/>
</dbReference>
<protein>
    <submittedName>
        <fullName evidence="2">VrrA/YqfQ family protein</fullName>
    </submittedName>
</protein>
<reference evidence="2 3" key="1">
    <citation type="submission" date="2023-04" db="EMBL/GenBank/DDBJ databases">
        <title>Genome sequence of Halobacillus naozhouensis KACC 21980.</title>
        <authorList>
            <person name="Kim S."/>
            <person name="Heo J."/>
            <person name="Kwon S.-W."/>
        </authorList>
    </citation>
    <scope>NUCLEOTIDE SEQUENCE [LARGE SCALE GENOMIC DNA]</scope>
    <source>
        <strain evidence="2 3">KCTC 13234</strain>
    </source>
</reference>
<dbReference type="Proteomes" id="UP001221597">
    <property type="component" value="Chromosome"/>
</dbReference>
<dbReference type="Pfam" id="PF14181">
    <property type="entry name" value="YqfQ"/>
    <property type="match status" value="1"/>
</dbReference>